<proteinExistence type="predicted"/>
<organism evidence="2">
    <name type="scientific">viral metagenome</name>
    <dbReference type="NCBI Taxonomy" id="1070528"/>
    <lineage>
        <taxon>unclassified sequences</taxon>
        <taxon>metagenomes</taxon>
        <taxon>organismal metagenomes</taxon>
    </lineage>
</organism>
<dbReference type="EMBL" id="MN740500">
    <property type="protein sequence ID" value="QHU29963.1"/>
    <property type="molecule type" value="Genomic_DNA"/>
</dbReference>
<accession>A0A6C0LHE3</accession>
<sequence>METQAPLENRLSELIADINTSQFTEQELMDSFLNSGIEESEIDNYIESIDTLINERDTMMNEIYEITRSLEETAIYNAKEYEQQIQLLIITEQNIEEIRQKIIAIKDEKYTKESQVKITTYYQKYYRAWSVYMKLLCFVVLVNIVVVYLTFKGYLPMLVIPILLGISIVGSFVLSSDIRKRDKLIFDEYDWKFDPDNVEMDDFRTGADYVPEPVASSEMEVGARTCAATVAASIEESGGIIQCEEGKEYDDTLFKCVVKPIASEGEVEGFENHLECKTVNMD</sequence>
<evidence type="ECO:0000313" key="2">
    <source>
        <dbReference type="EMBL" id="QHU29963.1"/>
    </source>
</evidence>
<evidence type="ECO:0000256" key="1">
    <source>
        <dbReference type="SAM" id="Phobius"/>
    </source>
</evidence>
<protein>
    <submittedName>
        <fullName evidence="2">Uncharacterized protein</fullName>
    </submittedName>
</protein>
<feature type="transmembrane region" description="Helical" evidence="1">
    <location>
        <begin position="131"/>
        <end position="151"/>
    </location>
</feature>
<reference evidence="2" key="1">
    <citation type="journal article" date="2020" name="Nature">
        <title>Giant virus diversity and host interactions through global metagenomics.</title>
        <authorList>
            <person name="Schulz F."/>
            <person name="Roux S."/>
            <person name="Paez-Espino D."/>
            <person name="Jungbluth S."/>
            <person name="Walsh D.A."/>
            <person name="Denef V.J."/>
            <person name="McMahon K.D."/>
            <person name="Konstantinidis K.T."/>
            <person name="Eloe-Fadrosh E.A."/>
            <person name="Kyrpides N.C."/>
            <person name="Woyke T."/>
        </authorList>
    </citation>
    <scope>NUCLEOTIDE SEQUENCE</scope>
    <source>
        <strain evidence="2">GVMAG-M-3300027810-10</strain>
    </source>
</reference>
<keyword evidence="1" id="KW-0812">Transmembrane</keyword>
<keyword evidence="1" id="KW-0472">Membrane</keyword>
<dbReference type="AlphaFoldDB" id="A0A6C0LHE3"/>
<keyword evidence="1" id="KW-1133">Transmembrane helix</keyword>
<name>A0A6C0LHE3_9ZZZZ</name>
<feature type="transmembrane region" description="Helical" evidence="1">
    <location>
        <begin position="157"/>
        <end position="174"/>
    </location>
</feature>